<dbReference type="AlphaFoldDB" id="A0AA39Z5S5"/>
<comment type="caution">
    <text evidence="4">The sequence shown here is derived from an EMBL/GenBank/DDBJ whole genome shotgun (WGS) entry which is preliminary data.</text>
</comment>
<dbReference type="Pfam" id="PF12796">
    <property type="entry name" value="Ank_2"/>
    <property type="match status" value="2"/>
</dbReference>
<dbReference type="Pfam" id="PF06985">
    <property type="entry name" value="HET"/>
    <property type="match status" value="1"/>
</dbReference>
<evidence type="ECO:0000313" key="4">
    <source>
        <dbReference type="EMBL" id="KAK0664569.1"/>
    </source>
</evidence>
<dbReference type="SUPFAM" id="SSF48403">
    <property type="entry name" value="Ankyrin repeat"/>
    <property type="match status" value="1"/>
</dbReference>
<proteinExistence type="predicted"/>
<dbReference type="Gene3D" id="1.25.40.20">
    <property type="entry name" value="Ankyrin repeat-containing domain"/>
    <property type="match status" value="3"/>
</dbReference>
<dbReference type="InterPro" id="IPR036770">
    <property type="entry name" value="Ankyrin_rpt-contain_sf"/>
</dbReference>
<evidence type="ECO:0000313" key="5">
    <source>
        <dbReference type="Proteomes" id="UP001174997"/>
    </source>
</evidence>
<evidence type="ECO:0000256" key="1">
    <source>
        <dbReference type="PROSITE-ProRule" id="PRU00023"/>
    </source>
</evidence>
<protein>
    <submittedName>
        <fullName evidence="4">Ankyrin repeat-containing domain protein</fullName>
    </submittedName>
</protein>
<keyword evidence="5" id="KW-1185">Reference proteome</keyword>
<dbReference type="SMART" id="SM00248">
    <property type="entry name" value="ANK"/>
    <property type="match status" value="6"/>
</dbReference>
<sequence length="1122" mass="126133">MYLVNVATKKLETFGANNTPPYAILSHTWGNEDDELSFRDINDGLLKPGTLGSFKLDGCCQQAKLHGLSYVWIDTCCINKSDHVELSEAINSMYKWYRDAVICYVYLSDVTSSTRLTSSRWFRRGWTLQELLAPQELNLYGSDWTVIGSREDLASQIELITGIPEDFLYGDGDFHRASVAQRFSWASKRTTKRKEDMAYCLLGLFDVSLPIIYGDDHAFARLQREIMLKLRDDSIFARGLTYLAPSSKAQSRDPIAASAGALAESPRDFENCGCIVSRGFHSCPSNKFVIESGFLWITTTIYTAQDGTTYGLLNCGPNDRTPEHVVGIPLQRSTTGDCYFRPQGYTANIFPKQMADPAHSSQSIHIQMFRDREMPRLSKPSCSVRLRTSGSLLKVIDVYPPGRLHDNVIHITTDLDYRDAVDRTWVRLQQPGPEPHLPRDDFVLVLSFRPRPEGQSKLTCAVAICSFFTPLKDIAENARLLWKSIFIRQQASNGSHHIGASLRPSPNSITGHPRFAVVVSQIMSPPATTINLTQQLERVKLPDRFIGALEREDTLTQRLDHKKNELGAKERKLINTDDMLSKLSKEVEKLEAMKKALTAEHHVYAMEIERLRDEQTVLESKRWMVALNRTYLETCLDGHHDGRDEWLSKLKSRIESGVITAGDDSFLDHRLENLARLLISVECSAGASSRKYSQYVTPLAYAVQGHHLELLQRLLYQGVDVDQEYSNGRTALLDAAECGDQGMVQKLLEHGAKVWPALLWTVKNNKFGMLSQLLEFEESQKAREVNGERLRILLMVAAKQGSKVTVVILLSCKLSFDLSLKANQDIVWAAAVRGHDPTVLTLLEHDCSSSSLSCQRLLLRSALEDCAGLSRLLCLMGKADIHATYMGGRNVLWLAADRGHESVVRTLIPMRACMTDDFGQTALSRAAENGHLEATIALLEHLDPTARDHDGHTALWYAVINGHADVLQALIKHKSIRDNLWELGKLLWWAVETDQEHMVDVILVNDGALAFQQRYHDPHALLWGALGRGSTRIVAKLLAHREFQVHSPEMLQFAEKSEYDDLVKLLPNPSILALQGQMLVVDRVKPQTGEKKQVRFGYKDGISKLGGTMLEFETLREAEEES</sequence>
<dbReference type="Proteomes" id="UP001174997">
    <property type="component" value="Unassembled WGS sequence"/>
</dbReference>
<dbReference type="PANTHER" id="PTHR10622:SF10">
    <property type="entry name" value="HET DOMAIN-CONTAINING PROTEIN"/>
    <property type="match status" value="1"/>
</dbReference>
<keyword evidence="2" id="KW-0175">Coiled coil</keyword>
<feature type="repeat" description="ANK" evidence="1">
    <location>
        <begin position="694"/>
        <end position="726"/>
    </location>
</feature>
<name>A0AA39Z5S5_9PEZI</name>
<feature type="repeat" description="ANK" evidence="1">
    <location>
        <begin position="727"/>
        <end position="754"/>
    </location>
</feature>
<dbReference type="PANTHER" id="PTHR10622">
    <property type="entry name" value="HET DOMAIN-CONTAINING PROTEIN"/>
    <property type="match status" value="1"/>
</dbReference>
<evidence type="ECO:0000256" key="2">
    <source>
        <dbReference type="SAM" id="Coils"/>
    </source>
</evidence>
<dbReference type="PROSITE" id="PS50297">
    <property type="entry name" value="ANK_REP_REGION"/>
    <property type="match status" value="1"/>
</dbReference>
<reference evidence="4" key="1">
    <citation type="submission" date="2023-06" db="EMBL/GenBank/DDBJ databases">
        <title>Genome-scale phylogeny and comparative genomics of the fungal order Sordariales.</title>
        <authorList>
            <consortium name="Lawrence Berkeley National Laboratory"/>
            <person name="Hensen N."/>
            <person name="Bonometti L."/>
            <person name="Westerberg I."/>
            <person name="Brannstrom I.O."/>
            <person name="Guillou S."/>
            <person name="Cros-Aarteil S."/>
            <person name="Calhoun S."/>
            <person name="Haridas S."/>
            <person name="Kuo A."/>
            <person name="Mondo S."/>
            <person name="Pangilinan J."/>
            <person name="Riley R."/>
            <person name="Labutti K."/>
            <person name="Andreopoulos B."/>
            <person name="Lipzen A."/>
            <person name="Chen C."/>
            <person name="Yanf M."/>
            <person name="Daum C."/>
            <person name="Ng V."/>
            <person name="Clum A."/>
            <person name="Steindorff A."/>
            <person name="Ohm R."/>
            <person name="Martin F."/>
            <person name="Silar P."/>
            <person name="Natvig D."/>
            <person name="Lalanne C."/>
            <person name="Gautier V."/>
            <person name="Ament-Velasquez S.L."/>
            <person name="Kruys A."/>
            <person name="Hutchinson M.I."/>
            <person name="Powell A.J."/>
            <person name="Barry K."/>
            <person name="Miller A.N."/>
            <person name="Grigoriev I.V."/>
            <person name="Debuchy R."/>
            <person name="Gladieux P."/>
            <person name="Thoren M.H."/>
            <person name="Johannesson H."/>
        </authorList>
    </citation>
    <scope>NUCLEOTIDE SEQUENCE</scope>
    <source>
        <strain evidence="4">CBS 307.81</strain>
    </source>
</reference>
<feature type="coiled-coil region" evidence="2">
    <location>
        <begin position="573"/>
        <end position="614"/>
    </location>
</feature>
<dbReference type="PROSITE" id="PS50088">
    <property type="entry name" value="ANK_REPEAT"/>
    <property type="match status" value="2"/>
</dbReference>
<dbReference type="InterPro" id="IPR002110">
    <property type="entry name" value="Ankyrin_rpt"/>
</dbReference>
<evidence type="ECO:0000259" key="3">
    <source>
        <dbReference type="Pfam" id="PF06985"/>
    </source>
</evidence>
<keyword evidence="1" id="KW-0040">ANK repeat</keyword>
<accession>A0AA39Z5S5</accession>
<feature type="domain" description="Heterokaryon incompatibility" evidence="3">
    <location>
        <begin position="22"/>
        <end position="112"/>
    </location>
</feature>
<gene>
    <name evidence="4" type="ORF">QBC41DRAFT_328531</name>
</gene>
<organism evidence="4 5">
    <name type="scientific">Cercophora samala</name>
    <dbReference type="NCBI Taxonomy" id="330535"/>
    <lineage>
        <taxon>Eukaryota</taxon>
        <taxon>Fungi</taxon>
        <taxon>Dikarya</taxon>
        <taxon>Ascomycota</taxon>
        <taxon>Pezizomycotina</taxon>
        <taxon>Sordariomycetes</taxon>
        <taxon>Sordariomycetidae</taxon>
        <taxon>Sordariales</taxon>
        <taxon>Lasiosphaeriaceae</taxon>
        <taxon>Cercophora</taxon>
    </lineage>
</organism>
<dbReference type="EMBL" id="JAULSY010000119">
    <property type="protein sequence ID" value="KAK0664569.1"/>
    <property type="molecule type" value="Genomic_DNA"/>
</dbReference>
<dbReference type="InterPro" id="IPR010730">
    <property type="entry name" value="HET"/>
</dbReference>